<dbReference type="EMBL" id="LT670849">
    <property type="protein sequence ID" value="SHN68685.1"/>
    <property type="molecule type" value="Genomic_DNA"/>
</dbReference>
<feature type="signal peptide" evidence="2">
    <location>
        <begin position="1"/>
        <end position="28"/>
    </location>
</feature>
<reference evidence="5" key="1">
    <citation type="submission" date="2016-11" db="EMBL/GenBank/DDBJ databases">
        <authorList>
            <person name="Varghese N."/>
            <person name="Submissions S."/>
        </authorList>
    </citation>
    <scope>NUCLEOTIDE SEQUENCE [LARGE SCALE GENOMIC DNA]</scope>
    <source>
        <strain evidence="5">GAS401</strain>
    </source>
</reference>
<dbReference type="InterPro" id="IPR027385">
    <property type="entry name" value="Beta-barrel_OMP"/>
</dbReference>
<keyword evidence="1 2" id="KW-0732">Signal</keyword>
<feature type="domain" description="Outer membrane protein beta-barrel" evidence="3">
    <location>
        <begin position="14"/>
        <end position="176"/>
    </location>
</feature>
<evidence type="ECO:0000259" key="3">
    <source>
        <dbReference type="Pfam" id="PF13505"/>
    </source>
</evidence>
<evidence type="ECO:0000256" key="1">
    <source>
        <dbReference type="ARBA" id="ARBA00022729"/>
    </source>
</evidence>
<evidence type="ECO:0000313" key="4">
    <source>
        <dbReference type="EMBL" id="SHN68685.1"/>
    </source>
</evidence>
<keyword evidence="5" id="KW-1185">Reference proteome</keyword>
<name>A0A1M7TD93_9BRAD</name>
<organism evidence="4 5">
    <name type="scientific">Bradyrhizobium erythrophlei</name>
    <dbReference type="NCBI Taxonomy" id="1437360"/>
    <lineage>
        <taxon>Bacteria</taxon>
        <taxon>Pseudomonadati</taxon>
        <taxon>Pseudomonadota</taxon>
        <taxon>Alphaproteobacteria</taxon>
        <taxon>Hyphomicrobiales</taxon>
        <taxon>Nitrobacteraceae</taxon>
        <taxon>Bradyrhizobium</taxon>
    </lineage>
</organism>
<accession>A0A1M7TD93</accession>
<dbReference type="RefSeq" id="WP_083587933.1">
    <property type="nucleotide sequence ID" value="NZ_LT670849.1"/>
</dbReference>
<sequence length="201" mass="20641">MTSGQSGFATALAATLALLGLGAPAAQAQSVPYWTSTTGFNSNLSSNLTSETNANANAFGNFSSRYNFENGWFVGTERGNLGFGNPGFGANSFSPVSAFGSASAYSYEGSQVGYNFKSAPVSIYAGLDTLKYNNAPIVGSPFSALDSSSANVPGGYRVNAGVEFRPTSNLSLSVGASFSQQPNDINSSLLPGASPFGFRGR</sequence>
<evidence type="ECO:0000313" key="5">
    <source>
        <dbReference type="Proteomes" id="UP000184096"/>
    </source>
</evidence>
<dbReference type="Proteomes" id="UP000184096">
    <property type="component" value="Chromosome I"/>
</dbReference>
<protein>
    <submittedName>
        <fullName evidence="4">Outer membrane protein beta-barrel domain-containing protein</fullName>
    </submittedName>
</protein>
<gene>
    <name evidence="4" type="ORF">SAMN05444170_1404</name>
</gene>
<feature type="chain" id="PRO_5012975061" evidence="2">
    <location>
        <begin position="29"/>
        <end position="201"/>
    </location>
</feature>
<dbReference type="Pfam" id="PF13505">
    <property type="entry name" value="OMP_b-brl"/>
    <property type="match status" value="1"/>
</dbReference>
<proteinExistence type="predicted"/>
<evidence type="ECO:0000256" key="2">
    <source>
        <dbReference type="SAM" id="SignalP"/>
    </source>
</evidence>
<dbReference type="OrthoDB" id="8248422at2"/>
<dbReference type="AlphaFoldDB" id="A0A1M7TD93"/>